<evidence type="ECO:0000256" key="4">
    <source>
        <dbReference type="ARBA" id="ARBA00022679"/>
    </source>
</evidence>
<evidence type="ECO:0000256" key="8">
    <source>
        <dbReference type="SAM" id="Phobius"/>
    </source>
</evidence>
<gene>
    <name evidence="10" type="ORF">DES41_11149</name>
</gene>
<dbReference type="RefSeq" id="WP_114471467.1">
    <property type="nucleotide sequence ID" value="NZ_QPJK01000011.1"/>
</dbReference>
<comment type="subcellular location">
    <subcellularLocation>
        <location evidence="1">Cell membrane</location>
        <topology evidence="1">Multi-pass membrane protein</topology>
    </subcellularLocation>
</comment>
<organism evidence="10 11">
    <name type="scientific">Pseudorhodoferax soli</name>
    <dbReference type="NCBI Taxonomy" id="545864"/>
    <lineage>
        <taxon>Bacteria</taxon>
        <taxon>Pseudomonadati</taxon>
        <taxon>Pseudomonadota</taxon>
        <taxon>Betaproteobacteria</taxon>
        <taxon>Burkholderiales</taxon>
        <taxon>Comamonadaceae</taxon>
    </lineage>
</organism>
<evidence type="ECO:0000256" key="6">
    <source>
        <dbReference type="ARBA" id="ARBA00022989"/>
    </source>
</evidence>
<feature type="transmembrane region" description="Helical" evidence="8">
    <location>
        <begin position="271"/>
        <end position="290"/>
    </location>
</feature>
<dbReference type="InterPro" id="IPR003342">
    <property type="entry name" value="ArnT-like_N"/>
</dbReference>
<keyword evidence="3 10" id="KW-0328">Glycosyltransferase</keyword>
<dbReference type="InterPro" id="IPR050297">
    <property type="entry name" value="LipidA_mod_glycosyltrf_83"/>
</dbReference>
<dbReference type="GO" id="GO:0016763">
    <property type="term" value="F:pentosyltransferase activity"/>
    <property type="evidence" value="ECO:0007669"/>
    <property type="project" value="TreeGrafter"/>
</dbReference>
<evidence type="ECO:0000256" key="2">
    <source>
        <dbReference type="ARBA" id="ARBA00022475"/>
    </source>
</evidence>
<feature type="transmembrane region" description="Helical" evidence="8">
    <location>
        <begin position="115"/>
        <end position="141"/>
    </location>
</feature>
<keyword evidence="4 10" id="KW-0808">Transferase</keyword>
<dbReference type="GO" id="GO:0009103">
    <property type="term" value="P:lipopolysaccharide biosynthetic process"/>
    <property type="evidence" value="ECO:0007669"/>
    <property type="project" value="UniProtKB-ARBA"/>
</dbReference>
<evidence type="ECO:0000256" key="7">
    <source>
        <dbReference type="ARBA" id="ARBA00023136"/>
    </source>
</evidence>
<feature type="transmembrane region" description="Helical" evidence="8">
    <location>
        <begin position="310"/>
        <end position="332"/>
    </location>
</feature>
<dbReference type="EMBL" id="QPJK01000011">
    <property type="protein sequence ID" value="RCW66091.1"/>
    <property type="molecule type" value="Genomic_DNA"/>
</dbReference>
<dbReference type="GO" id="GO:0010041">
    <property type="term" value="P:response to iron(III) ion"/>
    <property type="evidence" value="ECO:0007669"/>
    <property type="project" value="TreeGrafter"/>
</dbReference>
<reference evidence="10 11" key="1">
    <citation type="submission" date="2018-07" db="EMBL/GenBank/DDBJ databases">
        <title>Genomic Encyclopedia of Type Strains, Phase IV (KMG-IV): sequencing the most valuable type-strain genomes for metagenomic binning, comparative biology and taxonomic classification.</title>
        <authorList>
            <person name="Goeker M."/>
        </authorList>
    </citation>
    <scope>NUCLEOTIDE SEQUENCE [LARGE SCALE GENOMIC DNA]</scope>
    <source>
        <strain evidence="10 11">DSM 21634</strain>
    </source>
</reference>
<name>A0A368XDN6_9BURK</name>
<keyword evidence="6 8" id="KW-1133">Transmembrane helix</keyword>
<evidence type="ECO:0000259" key="9">
    <source>
        <dbReference type="Pfam" id="PF02366"/>
    </source>
</evidence>
<evidence type="ECO:0000313" key="11">
    <source>
        <dbReference type="Proteomes" id="UP000252884"/>
    </source>
</evidence>
<feature type="transmembrane region" description="Helical" evidence="8">
    <location>
        <begin position="161"/>
        <end position="194"/>
    </location>
</feature>
<comment type="caution">
    <text evidence="10">The sequence shown here is derived from an EMBL/GenBank/DDBJ whole genome shotgun (WGS) entry which is preliminary data.</text>
</comment>
<keyword evidence="11" id="KW-1185">Reference proteome</keyword>
<evidence type="ECO:0000256" key="1">
    <source>
        <dbReference type="ARBA" id="ARBA00004651"/>
    </source>
</evidence>
<dbReference type="Proteomes" id="UP000252884">
    <property type="component" value="Unassembled WGS sequence"/>
</dbReference>
<protein>
    <submittedName>
        <fullName evidence="10">Dolichyl-phosphate-mannose-protein mannosyltransferase</fullName>
    </submittedName>
</protein>
<keyword evidence="2" id="KW-1003">Cell membrane</keyword>
<evidence type="ECO:0000256" key="5">
    <source>
        <dbReference type="ARBA" id="ARBA00022692"/>
    </source>
</evidence>
<dbReference type="AlphaFoldDB" id="A0A368XDN6"/>
<feature type="domain" description="ArnT-like N-terminal" evidence="9">
    <location>
        <begin position="31"/>
        <end position="236"/>
    </location>
</feature>
<dbReference type="GO" id="GO:0000030">
    <property type="term" value="F:mannosyltransferase activity"/>
    <property type="evidence" value="ECO:0007669"/>
    <property type="project" value="InterPro"/>
</dbReference>
<sequence length="484" mass="52959">MGPTLKVLGVALLLGQAIRWLAMGLVPFADTSEPRYAEVARLMAESGDWITPWFSPGLPFWGKPPLSFWAQALGIRWLGLGEFSSRLPGWMAMAAVAWLMHRMGQRMMGVPAARWALLVFATMLLPFVSAGAVLTDPFLALGVTWNLVAFYFLSLEPSRRWGYGFFLGLSVGLLSKGPLAVVLVVGVVVAWCLWHRPAREALRRMPWLSGTILMLLVSVPWYVLAEIKTPGFLHYFLLGEHVLRFTDPGWAGDLYGSAHERARGAIWLDGFLAGMPWSLLAAGWLAAALVNAPSRERLQASLHEGSTRFLVLWALSTPALFTVSSNILWTYVLPSCGAVALLLGRALANSTAHWPRRAAGATAIVVPLLFAGFGTASILRPSYLKTEKFLVEAAKDNAMTSGPLYFVGELPFSARYYSQDTARSVELDAVPSMLRSTKGEVLIAVRHSEAPALHNLAGTAPMELVMTSRRYTMYRVAAAPRAAF</sequence>
<evidence type="ECO:0000313" key="10">
    <source>
        <dbReference type="EMBL" id="RCW66091.1"/>
    </source>
</evidence>
<feature type="transmembrane region" description="Helical" evidence="8">
    <location>
        <begin position="206"/>
        <end position="224"/>
    </location>
</feature>
<dbReference type="GO" id="GO:0005886">
    <property type="term" value="C:plasma membrane"/>
    <property type="evidence" value="ECO:0007669"/>
    <property type="project" value="UniProtKB-SubCell"/>
</dbReference>
<keyword evidence="5 8" id="KW-0812">Transmembrane</keyword>
<evidence type="ECO:0000256" key="3">
    <source>
        <dbReference type="ARBA" id="ARBA00022676"/>
    </source>
</evidence>
<keyword evidence="7 8" id="KW-0472">Membrane</keyword>
<accession>A0A368XDN6</accession>
<dbReference type="Pfam" id="PF02366">
    <property type="entry name" value="PMT"/>
    <property type="match status" value="1"/>
</dbReference>
<dbReference type="PANTHER" id="PTHR33908">
    <property type="entry name" value="MANNOSYLTRANSFERASE YKCB-RELATED"/>
    <property type="match status" value="1"/>
</dbReference>
<dbReference type="PANTHER" id="PTHR33908:SF3">
    <property type="entry name" value="UNDECAPRENYL PHOSPHATE-ALPHA-4-AMINO-4-DEOXY-L-ARABINOSE ARABINOSYL TRANSFERASE"/>
    <property type="match status" value="1"/>
</dbReference>
<dbReference type="OrthoDB" id="9775035at2"/>
<feature type="transmembrane region" description="Helical" evidence="8">
    <location>
        <begin position="358"/>
        <end position="379"/>
    </location>
</feature>
<dbReference type="GO" id="GO:0006493">
    <property type="term" value="P:protein O-linked glycosylation"/>
    <property type="evidence" value="ECO:0007669"/>
    <property type="project" value="InterPro"/>
</dbReference>
<feature type="transmembrane region" description="Helical" evidence="8">
    <location>
        <begin position="87"/>
        <end position="103"/>
    </location>
</feature>
<proteinExistence type="predicted"/>